<comment type="caution">
    <text evidence="1">The sequence shown here is derived from an EMBL/GenBank/DDBJ whole genome shotgun (WGS) entry which is preliminary data.</text>
</comment>
<evidence type="ECO:0000313" key="1">
    <source>
        <dbReference type="EMBL" id="MBB4888100.1"/>
    </source>
</evidence>
<dbReference type="Proteomes" id="UP000556436">
    <property type="component" value="Unassembled WGS sequence"/>
</dbReference>
<evidence type="ECO:0000313" key="2">
    <source>
        <dbReference type="Proteomes" id="UP000556436"/>
    </source>
</evidence>
<organism evidence="1 2">
    <name type="scientific">Streptomyces netropsis</name>
    <name type="common">Streptoverticillium netropsis</name>
    <dbReference type="NCBI Taxonomy" id="55404"/>
    <lineage>
        <taxon>Bacteria</taxon>
        <taxon>Bacillati</taxon>
        <taxon>Actinomycetota</taxon>
        <taxon>Actinomycetes</taxon>
        <taxon>Kitasatosporales</taxon>
        <taxon>Streptomycetaceae</taxon>
        <taxon>Streptomyces</taxon>
    </lineage>
</organism>
<sequence>MPRIGQPFSQLLSISLRKGVDPYLCPAHARTTAVRSRECVPSIASATRRVCSASRSVLSRKRSHFLPISHTVMPSQESPAKPPT</sequence>
<name>A0A7W7LDA5_STRNE</name>
<proteinExistence type="predicted"/>
<dbReference type="EMBL" id="JACHJG010000008">
    <property type="protein sequence ID" value="MBB4888100.1"/>
    <property type="molecule type" value="Genomic_DNA"/>
</dbReference>
<accession>A0A7W7LDA5</accession>
<gene>
    <name evidence="1" type="ORF">FHS38_004168</name>
</gene>
<protein>
    <submittedName>
        <fullName evidence="1">Uncharacterized protein</fullName>
    </submittedName>
</protein>
<keyword evidence="2" id="KW-1185">Reference proteome</keyword>
<reference evidence="1 2" key="1">
    <citation type="submission" date="2020-08" db="EMBL/GenBank/DDBJ databases">
        <title>Genomic Encyclopedia of Type Strains, Phase III (KMG-III): the genomes of soil and plant-associated and newly described type strains.</title>
        <authorList>
            <person name="Whitman W."/>
        </authorList>
    </citation>
    <scope>NUCLEOTIDE SEQUENCE [LARGE SCALE GENOMIC DNA]</scope>
    <source>
        <strain evidence="1 2">CECT 3265</strain>
    </source>
</reference>
<dbReference type="AlphaFoldDB" id="A0A7W7LDA5"/>